<name>A0A7J6DS75_CANSA</name>
<dbReference type="EMBL" id="JAATIP010000449">
    <property type="protein sequence ID" value="KAF4348459.1"/>
    <property type="molecule type" value="Genomic_DNA"/>
</dbReference>
<sequence>MTASSRFWYIYLVEHIENIGIHYYQTLKIWRKNFLENQSKIQALGFNDKFIRTWEYYFDYCASGFKSRTIGDYQIVFSRPGNVATFTDPYNGFPSANGV</sequence>
<dbReference type="Gene3D" id="3.40.50.150">
    <property type="entry name" value="Vaccinia Virus protein VP39"/>
    <property type="match status" value="1"/>
</dbReference>
<dbReference type="Proteomes" id="UP000525078">
    <property type="component" value="Unassembled WGS sequence"/>
</dbReference>
<protein>
    <recommendedName>
        <fullName evidence="3">Cyclopropane-fatty-acyl-phospholipid synthase</fullName>
    </recommendedName>
</protein>
<dbReference type="InterPro" id="IPR026669">
    <property type="entry name" value="Arsenite_MeTrfase-like"/>
</dbReference>
<accession>A0A7J6DS75</accession>
<evidence type="ECO:0008006" key="3">
    <source>
        <dbReference type="Google" id="ProtNLM"/>
    </source>
</evidence>
<dbReference type="Pfam" id="PF02353">
    <property type="entry name" value="CMAS"/>
    <property type="match status" value="1"/>
</dbReference>
<dbReference type="AlphaFoldDB" id="A0A7J6DS75"/>
<proteinExistence type="predicted"/>
<dbReference type="SUPFAM" id="SSF53335">
    <property type="entry name" value="S-adenosyl-L-methionine-dependent methyltransferases"/>
    <property type="match status" value="1"/>
</dbReference>
<evidence type="ECO:0000313" key="2">
    <source>
        <dbReference type="Proteomes" id="UP000525078"/>
    </source>
</evidence>
<dbReference type="PANTHER" id="PTHR43675:SF30">
    <property type="entry name" value="CYCLOPROPANE-FATTY-ACYL-PHOSPHOLIPID SYNTHASE"/>
    <property type="match status" value="1"/>
</dbReference>
<comment type="caution">
    <text evidence="1">The sequence shown here is derived from an EMBL/GenBank/DDBJ whole genome shotgun (WGS) entry which is preliminary data.</text>
</comment>
<dbReference type="PANTHER" id="PTHR43675">
    <property type="entry name" value="ARSENITE METHYLTRANSFERASE"/>
    <property type="match status" value="1"/>
</dbReference>
<dbReference type="InterPro" id="IPR029063">
    <property type="entry name" value="SAM-dependent_MTases_sf"/>
</dbReference>
<evidence type="ECO:0000313" key="1">
    <source>
        <dbReference type="EMBL" id="KAF4348459.1"/>
    </source>
</evidence>
<dbReference type="GO" id="GO:0008168">
    <property type="term" value="F:methyltransferase activity"/>
    <property type="evidence" value="ECO:0007669"/>
    <property type="project" value="TreeGrafter"/>
</dbReference>
<gene>
    <name evidence="1" type="ORF">F8388_020014</name>
</gene>
<organism evidence="1 2">
    <name type="scientific">Cannabis sativa</name>
    <name type="common">Hemp</name>
    <name type="synonym">Marijuana</name>
    <dbReference type="NCBI Taxonomy" id="3483"/>
    <lineage>
        <taxon>Eukaryota</taxon>
        <taxon>Viridiplantae</taxon>
        <taxon>Streptophyta</taxon>
        <taxon>Embryophyta</taxon>
        <taxon>Tracheophyta</taxon>
        <taxon>Spermatophyta</taxon>
        <taxon>Magnoliopsida</taxon>
        <taxon>eudicotyledons</taxon>
        <taxon>Gunneridae</taxon>
        <taxon>Pentapetalae</taxon>
        <taxon>rosids</taxon>
        <taxon>fabids</taxon>
        <taxon>Rosales</taxon>
        <taxon>Cannabaceae</taxon>
        <taxon>Cannabis</taxon>
    </lineage>
</organism>
<reference evidence="1 2" key="1">
    <citation type="journal article" date="2020" name="bioRxiv">
        <title>Sequence and annotation of 42 cannabis genomes reveals extensive copy number variation in cannabinoid synthesis and pathogen resistance genes.</title>
        <authorList>
            <person name="Mckernan K.J."/>
            <person name="Helbert Y."/>
            <person name="Kane L.T."/>
            <person name="Ebling H."/>
            <person name="Zhang L."/>
            <person name="Liu B."/>
            <person name="Eaton Z."/>
            <person name="Mclaughlin S."/>
            <person name="Kingan S."/>
            <person name="Baybayan P."/>
            <person name="Concepcion G."/>
            <person name="Jordan M."/>
            <person name="Riva A."/>
            <person name="Barbazuk W."/>
            <person name="Harkins T."/>
        </authorList>
    </citation>
    <scope>NUCLEOTIDE SEQUENCE [LARGE SCALE GENOMIC DNA]</scope>
    <source>
        <strain evidence="2">cv. Jamaican Lion 4</strain>
        <tissue evidence="1">Leaf</tissue>
    </source>
</reference>